<evidence type="ECO:0000313" key="9">
    <source>
        <dbReference type="Proteomes" id="UP000326924"/>
    </source>
</evidence>
<keyword evidence="4" id="KW-0256">Endoplasmic reticulum</keyword>
<organism evidence="8 9">
    <name type="scientific">Sphaerosporella brunnea</name>
    <dbReference type="NCBI Taxonomy" id="1250544"/>
    <lineage>
        <taxon>Eukaryota</taxon>
        <taxon>Fungi</taxon>
        <taxon>Dikarya</taxon>
        <taxon>Ascomycota</taxon>
        <taxon>Pezizomycotina</taxon>
        <taxon>Pezizomycetes</taxon>
        <taxon>Pezizales</taxon>
        <taxon>Pyronemataceae</taxon>
        <taxon>Sphaerosporella</taxon>
    </lineage>
</organism>
<dbReference type="SUPFAM" id="SSF53474">
    <property type="entry name" value="alpha/beta-Hydrolases"/>
    <property type="match status" value="1"/>
</dbReference>
<feature type="compositionally biased region" description="Low complexity" evidence="7">
    <location>
        <begin position="20"/>
        <end position="34"/>
    </location>
</feature>
<evidence type="ECO:0008006" key="10">
    <source>
        <dbReference type="Google" id="ProtNLM"/>
    </source>
</evidence>
<dbReference type="InterPro" id="IPR029058">
    <property type="entry name" value="AB_hydrolase_fold"/>
</dbReference>
<evidence type="ECO:0000256" key="5">
    <source>
        <dbReference type="ARBA" id="ARBA00023128"/>
    </source>
</evidence>
<proteinExistence type="predicted"/>
<comment type="subcellular location">
    <subcellularLocation>
        <location evidence="2">Endoplasmic reticulum</location>
    </subcellularLocation>
    <subcellularLocation>
        <location evidence="3">Membrane</location>
    </subcellularLocation>
    <subcellularLocation>
        <location evidence="1">Mitochondrion</location>
    </subcellularLocation>
</comment>
<dbReference type="GO" id="GO:0005739">
    <property type="term" value="C:mitochondrion"/>
    <property type="evidence" value="ECO:0007669"/>
    <property type="project" value="UniProtKB-SubCell"/>
</dbReference>
<reference evidence="8 9" key="1">
    <citation type="submission" date="2019-09" db="EMBL/GenBank/DDBJ databases">
        <title>Draft genome of the ectomycorrhizal ascomycete Sphaerosporella brunnea.</title>
        <authorList>
            <consortium name="DOE Joint Genome Institute"/>
            <person name="Benucci G.M."/>
            <person name="Marozzi G."/>
            <person name="Antonielli L."/>
            <person name="Sanchez S."/>
            <person name="Marco P."/>
            <person name="Wang X."/>
            <person name="Falini L.B."/>
            <person name="Barry K."/>
            <person name="Haridas S."/>
            <person name="Lipzen A."/>
            <person name="Labutti K."/>
            <person name="Grigoriev I.V."/>
            <person name="Murat C."/>
            <person name="Martin F."/>
            <person name="Albertini E."/>
            <person name="Donnini D."/>
            <person name="Bonito G."/>
        </authorList>
    </citation>
    <scope>NUCLEOTIDE SEQUENCE [LARGE SCALE GENOMIC DNA]</scope>
    <source>
        <strain evidence="8 9">Sb_GMNB300</strain>
    </source>
</reference>
<evidence type="ECO:0000256" key="7">
    <source>
        <dbReference type="SAM" id="MobiDB-lite"/>
    </source>
</evidence>
<evidence type="ECO:0000256" key="6">
    <source>
        <dbReference type="ARBA" id="ARBA00023136"/>
    </source>
</evidence>
<dbReference type="Proteomes" id="UP000326924">
    <property type="component" value="Unassembled WGS sequence"/>
</dbReference>
<dbReference type="InParanoid" id="A0A5J5EE88"/>
<gene>
    <name evidence="8" type="ORF">FN846DRAFT_459530</name>
</gene>
<dbReference type="GO" id="GO:0016020">
    <property type="term" value="C:membrane"/>
    <property type="evidence" value="ECO:0007669"/>
    <property type="project" value="UniProtKB-SubCell"/>
</dbReference>
<dbReference type="GO" id="GO:0005783">
    <property type="term" value="C:endoplasmic reticulum"/>
    <property type="evidence" value="ECO:0007669"/>
    <property type="project" value="UniProtKB-SubCell"/>
</dbReference>
<feature type="region of interest" description="Disordered" evidence="7">
    <location>
        <begin position="1"/>
        <end position="83"/>
    </location>
</feature>
<comment type="caution">
    <text evidence="8">The sequence shown here is derived from an EMBL/GenBank/DDBJ whole genome shotgun (WGS) entry which is preliminary data.</text>
</comment>
<feature type="compositionally biased region" description="Low complexity" evidence="7">
    <location>
        <begin position="55"/>
        <end position="65"/>
    </location>
</feature>
<dbReference type="OrthoDB" id="1658288at2759"/>
<evidence type="ECO:0000256" key="3">
    <source>
        <dbReference type="ARBA" id="ARBA00004370"/>
    </source>
</evidence>
<keyword evidence="9" id="KW-1185">Reference proteome</keyword>
<evidence type="ECO:0000256" key="2">
    <source>
        <dbReference type="ARBA" id="ARBA00004240"/>
    </source>
</evidence>
<dbReference type="EMBL" id="VXIS01000382">
    <property type="protein sequence ID" value="KAA8893975.1"/>
    <property type="molecule type" value="Genomic_DNA"/>
</dbReference>
<evidence type="ECO:0000256" key="4">
    <source>
        <dbReference type="ARBA" id="ARBA00022824"/>
    </source>
</evidence>
<accession>A0A5J5EE88</accession>
<keyword evidence="6" id="KW-0472">Membrane</keyword>
<name>A0A5J5EE88_9PEZI</name>
<dbReference type="PANTHER" id="PTHR48182">
    <property type="entry name" value="PROTEIN SERAC1"/>
    <property type="match status" value="1"/>
</dbReference>
<keyword evidence="5" id="KW-0496">Mitochondrion</keyword>
<dbReference type="Gene3D" id="3.40.50.1820">
    <property type="entry name" value="alpha/beta hydrolase"/>
    <property type="match status" value="1"/>
</dbReference>
<dbReference type="InterPro" id="IPR052374">
    <property type="entry name" value="SERAC1"/>
</dbReference>
<evidence type="ECO:0000256" key="1">
    <source>
        <dbReference type="ARBA" id="ARBA00004173"/>
    </source>
</evidence>
<dbReference type="AlphaFoldDB" id="A0A5J5EE88"/>
<dbReference type="PANTHER" id="PTHR48182:SF2">
    <property type="entry name" value="PROTEIN SERAC1"/>
    <property type="match status" value="1"/>
</dbReference>
<protein>
    <recommendedName>
        <fullName evidence="10">Alpha/Beta hydrolase protein</fullName>
    </recommendedName>
</protein>
<evidence type="ECO:0000313" key="8">
    <source>
        <dbReference type="EMBL" id="KAA8893975.1"/>
    </source>
</evidence>
<sequence length="367" mass="41156">MERTLRSRSGISRGVASPGTRNQSTSTRQATTSRPPKGKRKQPPDSRQFPKSKKANTATKSSLTSRSDEAASESLASAHHGATRGRPMCFRIAGIPADWGRIQLEEKLAEIDPDWKLQNVQLLIFPACGSSAQTKTALLRPDSNTAYFEGWKQSEERHVRISKLDKKVGLNIDKHFYGLTPLNDPDEPITADIIAITGLAGHAFGSWQNRETRAMWLYDFLPEHFKSARIMTKSFMGELRNARVGCPKRPIIFIGHSLGGILIAQTMLHSFLQSGHDDIYGSVRGIFFFGTPHRGLNVDDLKAMMTMQQADMDNHELPQLLDQLNKDSEFLENQREACVTMWNKFTGKICSFYEREKTETVVSVGFP</sequence>